<name>A0A7Y0AAN7_9BACT</name>
<dbReference type="AlphaFoldDB" id="A0A7Y0AAN7"/>
<accession>A0A7Y0AAN7</accession>
<protein>
    <recommendedName>
        <fullName evidence="4">Outer membrane protein beta-barrel domain-containing protein</fullName>
    </recommendedName>
</protein>
<evidence type="ECO:0000313" key="3">
    <source>
        <dbReference type="Proteomes" id="UP000559626"/>
    </source>
</evidence>
<comment type="caution">
    <text evidence="2">The sequence shown here is derived from an EMBL/GenBank/DDBJ whole genome shotgun (WGS) entry which is preliminary data.</text>
</comment>
<evidence type="ECO:0000256" key="1">
    <source>
        <dbReference type="SAM" id="SignalP"/>
    </source>
</evidence>
<sequence length="231" mass="24900">MPKTAVLVAYLLGLPLLSYGQAPAATPPDSATLPAPRVYVGLGLYISEYQPLSFDATRYAERLLPVQLTVGYQLRPRWAVQGSAAYSGYQSGYSQPASYPTPLPDVFTEFVLTSSRRNLSVAGLGRYTLTRKAARRLQADALGGATLVKQWFISGNYSDAPNGAGVYYLTGYTHRQVVGVLLTAGAALRYRLVPRLDATFEGTANVDLRGNFSGLSSSLALGLRYGFGKMQ</sequence>
<feature type="signal peptide" evidence="1">
    <location>
        <begin position="1"/>
        <end position="24"/>
    </location>
</feature>
<reference evidence="2 3" key="1">
    <citation type="submission" date="2020-04" db="EMBL/GenBank/DDBJ databases">
        <title>Hymenobacter polaris sp. nov., isolated from Arctic soil.</title>
        <authorList>
            <person name="Dahal R.H."/>
        </authorList>
    </citation>
    <scope>NUCLEOTIDE SEQUENCE [LARGE SCALE GENOMIC DNA]</scope>
    <source>
        <strain evidence="2 3">RP-2-7</strain>
    </source>
</reference>
<proteinExistence type="predicted"/>
<keyword evidence="1" id="KW-0732">Signal</keyword>
<dbReference type="Proteomes" id="UP000559626">
    <property type="component" value="Unassembled WGS sequence"/>
</dbReference>
<gene>
    <name evidence="2" type="ORF">HHL22_01290</name>
</gene>
<organism evidence="2 3">
    <name type="scientific">Hymenobacter polaris</name>
    <dbReference type="NCBI Taxonomy" id="2682546"/>
    <lineage>
        <taxon>Bacteria</taxon>
        <taxon>Pseudomonadati</taxon>
        <taxon>Bacteroidota</taxon>
        <taxon>Cytophagia</taxon>
        <taxon>Cytophagales</taxon>
        <taxon>Hymenobacteraceae</taxon>
        <taxon>Hymenobacter</taxon>
    </lineage>
</organism>
<evidence type="ECO:0008006" key="4">
    <source>
        <dbReference type="Google" id="ProtNLM"/>
    </source>
</evidence>
<dbReference type="RefSeq" id="WP_169529164.1">
    <property type="nucleotide sequence ID" value="NZ_JABBGH010000001.1"/>
</dbReference>
<dbReference type="EMBL" id="JABBGH010000001">
    <property type="protein sequence ID" value="NML63828.1"/>
    <property type="molecule type" value="Genomic_DNA"/>
</dbReference>
<evidence type="ECO:0000313" key="2">
    <source>
        <dbReference type="EMBL" id="NML63828.1"/>
    </source>
</evidence>
<feature type="chain" id="PRO_5030711879" description="Outer membrane protein beta-barrel domain-containing protein" evidence="1">
    <location>
        <begin position="25"/>
        <end position="231"/>
    </location>
</feature>
<keyword evidence="3" id="KW-1185">Reference proteome</keyword>
<dbReference type="Gene3D" id="2.40.160.20">
    <property type="match status" value="1"/>
</dbReference>